<dbReference type="GO" id="GO:0016787">
    <property type="term" value="F:hydrolase activity"/>
    <property type="evidence" value="ECO:0007669"/>
    <property type="project" value="UniProtKB-KW"/>
</dbReference>
<comment type="subunit">
    <text evidence="7">Homodimer, forms a heterotetramer with a Cas1 homodimer.</text>
</comment>
<feature type="binding site" evidence="7">
    <location>
        <position position="120"/>
    </location>
    <ligand>
        <name>Mg(2+)</name>
        <dbReference type="ChEBI" id="CHEBI:18420"/>
        <note>catalytic</note>
    </ligand>
</feature>
<name>A0A9D6LN03_9BACT</name>
<dbReference type="GO" id="GO:0051607">
    <property type="term" value="P:defense response to virus"/>
    <property type="evidence" value="ECO:0007669"/>
    <property type="project" value="UniProtKB-UniRule"/>
</dbReference>
<keyword evidence="6 7" id="KW-0051">Antiviral defense</keyword>
<evidence type="ECO:0000256" key="6">
    <source>
        <dbReference type="ARBA" id="ARBA00023118"/>
    </source>
</evidence>
<reference evidence="9" key="1">
    <citation type="submission" date="2020-07" db="EMBL/GenBank/DDBJ databases">
        <title>Huge and variable diversity of episymbiotic CPR bacteria and DPANN archaea in groundwater ecosystems.</title>
        <authorList>
            <person name="He C.Y."/>
            <person name="Keren R."/>
            <person name="Whittaker M."/>
            <person name="Farag I.F."/>
            <person name="Doudna J."/>
            <person name="Cate J.H.D."/>
            <person name="Banfield J.F."/>
        </authorList>
    </citation>
    <scope>NUCLEOTIDE SEQUENCE</scope>
    <source>
        <strain evidence="9">NC_groundwater_972_Pr1_S-0.2um_49_27</strain>
    </source>
</reference>
<dbReference type="Pfam" id="PF20803">
    <property type="entry name" value="PaaX_M"/>
    <property type="match status" value="1"/>
</dbReference>
<dbReference type="GO" id="GO:0046872">
    <property type="term" value="F:metal ion binding"/>
    <property type="evidence" value="ECO:0007669"/>
    <property type="project" value="UniProtKB-UniRule"/>
</dbReference>
<accession>A0A9D6LN03</accession>
<evidence type="ECO:0000256" key="4">
    <source>
        <dbReference type="ARBA" id="ARBA00022801"/>
    </source>
</evidence>
<keyword evidence="3 7" id="KW-0255">Endonuclease</keyword>
<organism evidence="9 10">
    <name type="scientific">Candidatus Sungiibacteriota bacterium</name>
    <dbReference type="NCBI Taxonomy" id="2750080"/>
    <lineage>
        <taxon>Bacteria</taxon>
        <taxon>Candidatus Sungiibacteriota</taxon>
    </lineage>
</organism>
<sequence>MARVIVEREDRMRKGQIAEEILRVLSHRPIFLSSPKASAASQILLSKLEAKGIGRRRRNNVKIAIDRLRRQRCIEYSHESDKHLLRLTDSGERRLLRYQIFHLKLAVSRWDKIWRIILFDIPEEKKMARDSITRKLKNMGFYQFQRSVFVHYLDCQQEVNLITDYFNVREYFTLIEAFELGNQEYKAKSFFELS</sequence>
<comment type="caution">
    <text evidence="9">The sequence shown here is derived from an EMBL/GenBank/DDBJ whole genome shotgun (WGS) entry which is preliminary data.</text>
</comment>
<proteinExistence type="inferred from homology"/>
<dbReference type="Gene3D" id="3.30.70.2650">
    <property type="match status" value="1"/>
</dbReference>
<dbReference type="NCBIfam" id="TIGR01573">
    <property type="entry name" value="cas2"/>
    <property type="match status" value="1"/>
</dbReference>
<keyword evidence="1 7" id="KW-0540">Nuclease</keyword>
<gene>
    <name evidence="7 9" type="primary">cas2</name>
    <name evidence="9" type="ORF">HY220_01085</name>
</gene>
<evidence type="ECO:0000256" key="1">
    <source>
        <dbReference type="ARBA" id="ARBA00022722"/>
    </source>
</evidence>
<dbReference type="Proteomes" id="UP000808388">
    <property type="component" value="Unassembled WGS sequence"/>
</dbReference>
<dbReference type="HAMAP" id="MF_01471">
    <property type="entry name" value="Cas2"/>
    <property type="match status" value="1"/>
</dbReference>
<dbReference type="SUPFAM" id="SSF143430">
    <property type="entry name" value="TTP0101/SSO1404-like"/>
    <property type="match status" value="1"/>
</dbReference>
<keyword evidence="5 7" id="KW-0460">Magnesium</keyword>
<evidence type="ECO:0000256" key="7">
    <source>
        <dbReference type="HAMAP-Rule" id="MF_01471"/>
    </source>
</evidence>
<dbReference type="GO" id="GO:0004521">
    <property type="term" value="F:RNA endonuclease activity"/>
    <property type="evidence" value="ECO:0007669"/>
    <property type="project" value="InterPro"/>
</dbReference>
<evidence type="ECO:0000256" key="5">
    <source>
        <dbReference type="ARBA" id="ARBA00022842"/>
    </source>
</evidence>
<comment type="function">
    <text evidence="7">CRISPR (clustered regularly interspaced short palindromic repeat), is an adaptive immune system that provides protection against mobile genetic elements (viruses, transposable elements and conjugative plasmids). CRISPR clusters contain sequences complementary to antecedent mobile elements and target invading nucleic acids. CRISPR clusters are transcribed and processed into CRISPR RNA (crRNA). Functions as a ssRNA-specific endoribonuclease. Involved in the integration of spacer DNA into the CRISPR cassette.</text>
</comment>
<dbReference type="InterPro" id="IPR021127">
    <property type="entry name" value="CRISPR_associated_Cas2"/>
</dbReference>
<dbReference type="GO" id="GO:0043571">
    <property type="term" value="P:maintenance of CRISPR repeat elements"/>
    <property type="evidence" value="ECO:0007669"/>
    <property type="project" value="UniProtKB-UniRule"/>
</dbReference>
<evidence type="ECO:0000259" key="8">
    <source>
        <dbReference type="Pfam" id="PF20803"/>
    </source>
</evidence>
<dbReference type="EC" id="3.1.-.-" evidence="7"/>
<dbReference type="EMBL" id="JACQCQ010000002">
    <property type="protein sequence ID" value="MBI3627330.1"/>
    <property type="molecule type" value="Genomic_DNA"/>
</dbReference>
<evidence type="ECO:0000313" key="9">
    <source>
        <dbReference type="EMBL" id="MBI3627330.1"/>
    </source>
</evidence>
<feature type="domain" description="Transcriptional repressor PaaX-like central Cas2-like" evidence="8">
    <location>
        <begin position="109"/>
        <end position="184"/>
    </location>
</feature>
<keyword evidence="4 7" id="KW-0378">Hydrolase</keyword>
<comment type="similarity">
    <text evidence="7">Belongs to the CRISPR-associated endoribonuclease Cas2 protein family.</text>
</comment>
<evidence type="ECO:0000256" key="2">
    <source>
        <dbReference type="ARBA" id="ARBA00022723"/>
    </source>
</evidence>
<evidence type="ECO:0000313" key="10">
    <source>
        <dbReference type="Proteomes" id="UP000808388"/>
    </source>
</evidence>
<comment type="cofactor">
    <cofactor evidence="7">
        <name>Mg(2+)</name>
        <dbReference type="ChEBI" id="CHEBI:18420"/>
    </cofactor>
</comment>
<dbReference type="AlphaFoldDB" id="A0A9D6LN03"/>
<evidence type="ECO:0000256" key="3">
    <source>
        <dbReference type="ARBA" id="ARBA00022759"/>
    </source>
</evidence>
<dbReference type="InterPro" id="IPR048846">
    <property type="entry name" value="PaaX-like_central"/>
</dbReference>
<keyword evidence="2 7" id="KW-0479">Metal-binding</keyword>
<protein>
    <recommendedName>
        <fullName evidence="7">CRISPR-associated endoribonuclease Cas2</fullName>
        <ecNumber evidence="7">3.1.-.-</ecNumber>
    </recommendedName>
</protein>